<organism evidence="1 2">
    <name type="scientific">Lacisediminihabitans profunda</name>
    <dbReference type="NCBI Taxonomy" id="2594790"/>
    <lineage>
        <taxon>Bacteria</taxon>
        <taxon>Bacillati</taxon>
        <taxon>Actinomycetota</taxon>
        <taxon>Actinomycetes</taxon>
        <taxon>Micrococcales</taxon>
        <taxon>Microbacteriaceae</taxon>
        <taxon>Lacisediminihabitans</taxon>
    </lineage>
</organism>
<evidence type="ECO:0000313" key="1">
    <source>
        <dbReference type="EMBL" id="TXN30990.1"/>
    </source>
</evidence>
<sequence length="114" mass="12133">MSHSPQPAQQLSACQSEHAMGCEKVGAGHAMHLIQQRVVSATPSKWLDAVVGTPIGDGWVRLHLLDGSAVNVWHHEALENLAAVGEPVGIHGVYKVVAVGDRWFNVLVEGELAA</sequence>
<accession>A0A5C8USX1</accession>
<dbReference type="RefSeq" id="WP_147782576.1">
    <property type="nucleotide sequence ID" value="NZ_VRMG01000005.1"/>
</dbReference>
<proteinExistence type="predicted"/>
<gene>
    <name evidence="1" type="ORF">FVP33_05165</name>
</gene>
<name>A0A5C8USX1_9MICO</name>
<dbReference type="EMBL" id="VRMG01000005">
    <property type="protein sequence ID" value="TXN30990.1"/>
    <property type="molecule type" value="Genomic_DNA"/>
</dbReference>
<comment type="caution">
    <text evidence="1">The sequence shown here is derived from an EMBL/GenBank/DDBJ whole genome shotgun (WGS) entry which is preliminary data.</text>
</comment>
<evidence type="ECO:0000313" key="2">
    <source>
        <dbReference type="Proteomes" id="UP000321379"/>
    </source>
</evidence>
<reference evidence="1 2" key="1">
    <citation type="submission" date="2019-08" db="EMBL/GenBank/DDBJ databases">
        <title>Bacterial whole genome sequence for Glaciihabitans sp. CHu50b-6-2.</title>
        <authorList>
            <person name="Jin L."/>
        </authorList>
    </citation>
    <scope>NUCLEOTIDE SEQUENCE [LARGE SCALE GENOMIC DNA]</scope>
    <source>
        <strain evidence="1 2">CHu50b-6-2</strain>
    </source>
</reference>
<protein>
    <submittedName>
        <fullName evidence="1">Uncharacterized protein</fullName>
    </submittedName>
</protein>
<dbReference type="Proteomes" id="UP000321379">
    <property type="component" value="Unassembled WGS sequence"/>
</dbReference>
<keyword evidence="2" id="KW-1185">Reference proteome</keyword>
<dbReference type="AlphaFoldDB" id="A0A5C8USX1"/>